<evidence type="ECO:0008006" key="5">
    <source>
        <dbReference type="Google" id="ProtNLM"/>
    </source>
</evidence>
<dbReference type="GeneTree" id="ENSGT00910000144784"/>
<dbReference type="OMA" id="EMPGHRR"/>
<reference evidence="4" key="1">
    <citation type="journal article" date="2006" name="Science">
        <title>Ancient noncoding elements conserved in the human genome.</title>
        <authorList>
            <person name="Venkatesh B."/>
            <person name="Kirkness E.F."/>
            <person name="Loh Y.H."/>
            <person name="Halpern A.L."/>
            <person name="Lee A.P."/>
            <person name="Johnson J."/>
            <person name="Dandona N."/>
            <person name="Viswanathan L.D."/>
            <person name="Tay A."/>
            <person name="Venter J.C."/>
            <person name="Strausberg R.L."/>
            <person name="Brenner S."/>
        </authorList>
    </citation>
    <scope>NUCLEOTIDE SEQUENCE [LARGE SCALE GENOMIC DNA]</scope>
</reference>
<evidence type="ECO:0000256" key="1">
    <source>
        <dbReference type="SAM" id="MobiDB-lite"/>
    </source>
</evidence>
<evidence type="ECO:0000313" key="3">
    <source>
        <dbReference type="Ensembl" id="ENSCMIP00000040752.1"/>
    </source>
</evidence>
<reference evidence="4" key="2">
    <citation type="journal article" date="2007" name="PLoS Biol.">
        <title>Survey sequencing and comparative analysis of the elephant shark (Callorhinchus milii) genome.</title>
        <authorList>
            <person name="Venkatesh B."/>
            <person name="Kirkness E.F."/>
            <person name="Loh Y.H."/>
            <person name="Halpern A.L."/>
            <person name="Lee A.P."/>
            <person name="Johnson J."/>
            <person name="Dandona N."/>
            <person name="Viswanathan L.D."/>
            <person name="Tay A."/>
            <person name="Venter J.C."/>
            <person name="Strausberg R.L."/>
            <person name="Brenner S."/>
        </authorList>
    </citation>
    <scope>NUCLEOTIDE SEQUENCE [LARGE SCALE GENOMIC DNA]</scope>
</reference>
<evidence type="ECO:0000256" key="2">
    <source>
        <dbReference type="SAM" id="SignalP"/>
    </source>
</evidence>
<feature type="region of interest" description="Disordered" evidence="1">
    <location>
        <begin position="233"/>
        <end position="283"/>
    </location>
</feature>
<feature type="compositionally biased region" description="Basic and acidic residues" evidence="1">
    <location>
        <begin position="108"/>
        <end position="118"/>
    </location>
</feature>
<dbReference type="PANTHER" id="PTHR15159">
    <property type="entry name" value="NEUROSECRETORY PROTEIN VGF"/>
    <property type="match status" value="1"/>
</dbReference>
<organism evidence="3 4">
    <name type="scientific">Callorhinchus milii</name>
    <name type="common">Ghost shark</name>
    <dbReference type="NCBI Taxonomy" id="7868"/>
    <lineage>
        <taxon>Eukaryota</taxon>
        <taxon>Metazoa</taxon>
        <taxon>Chordata</taxon>
        <taxon>Craniata</taxon>
        <taxon>Vertebrata</taxon>
        <taxon>Chondrichthyes</taxon>
        <taxon>Holocephali</taxon>
        <taxon>Chimaeriformes</taxon>
        <taxon>Callorhinchidae</taxon>
        <taxon>Callorhinchus</taxon>
    </lineage>
</organism>
<dbReference type="AlphaFoldDB" id="A0A4W3JEK0"/>
<feature type="region of interest" description="Disordered" evidence="1">
    <location>
        <begin position="108"/>
        <end position="170"/>
    </location>
</feature>
<feature type="compositionally biased region" description="Basic and acidic residues" evidence="1">
    <location>
        <begin position="233"/>
        <end position="256"/>
    </location>
</feature>
<feature type="region of interest" description="Disordered" evidence="1">
    <location>
        <begin position="382"/>
        <end position="412"/>
    </location>
</feature>
<feature type="compositionally biased region" description="Polar residues" evidence="1">
    <location>
        <begin position="197"/>
        <end position="209"/>
    </location>
</feature>
<feature type="compositionally biased region" description="Basic and acidic residues" evidence="1">
    <location>
        <begin position="305"/>
        <end position="320"/>
    </location>
</feature>
<dbReference type="PANTHER" id="PTHR15159:SF2">
    <property type="entry name" value="NEUROSECRETORY PROTEIN VGF"/>
    <property type="match status" value="1"/>
</dbReference>
<keyword evidence="2" id="KW-0732">Signal</keyword>
<dbReference type="Proteomes" id="UP000314986">
    <property type="component" value="Unassembled WGS sequence"/>
</dbReference>
<proteinExistence type="predicted"/>
<feature type="signal peptide" evidence="2">
    <location>
        <begin position="1"/>
        <end position="27"/>
    </location>
</feature>
<dbReference type="STRING" id="7868.ENSCMIP00000040752"/>
<dbReference type="InParanoid" id="A0A4W3JEK0"/>
<feature type="chain" id="PRO_5021360899" description="Neurosecretory protein VGF" evidence="2">
    <location>
        <begin position="28"/>
        <end position="525"/>
    </location>
</feature>
<evidence type="ECO:0000313" key="4">
    <source>
        <dbReference type="Proteomes" id="UP000314986"/>
    </source>
</evidence>
<name>A0A4W3JEK0_CALMI</name>
<reference evidence="4" key="3">
    <citation type="journal article" date="2014" name="Nature">
        <title>Elephant shark genome provides unique insights into gnathostome evolution.</title>
        <authorList>
            <consortium name="International Elephant Shark Genome Sequencing Consortium"/>
            <person name="Venkatesh B."/>
            <person name="Lee A.P."/>
            <person name="Ravi V."/>
            <person name="Maurya A.K."/>
            <person name="Lian M.M."/>
            <person name="Swann J.B."/>
            <person name="Ohta Y."/>
            <person name="Flajnik M.F."/>
            <person name="Sutoh Y."/>
            <person name="Kasahara M."/>
            <person name="Hoon S."/>
            <person name="Gangu V."/>
            <person name="Roy S.W."/>
            <person name="Irimia M."/>
            <person name="Korzh V."/>
            <person name="Kondrychyn I."/>
            <person name="Lim Z.W."/>
            <person name="Tay B.H."/>
            <person name="Tohari S."/>
            <person name="Kong K.W."/>
            <person name="Ho S."/>
            <person name="Lorente-Galdos B."/>
            <person name="Quilez J."/>
            <person name="Marques-Bonet T."/>
            <person name="Raney B.J."/>
            <person name="Ingham P.W."/>
            <person name="Tay A."/>
            <person name="Hillier L.W."/>
            <person name="Minx P."/>
            <person name="Boehm T."/>
            <person name="Wilson R.K."/>
            <person name="Brenner S."/>
            <person name="Warren W.C."/>
        </authorList>
    </citation>
    <scope>NUCLEOTIDE SEQUENCE [LARGE SCALE GENOMIC DNA]</scope>
</reference>
<feature type="compositionally biased region" description="Acidic residues" evidence="1">
    <location>
        <begin position="336"/>
        <end position="347"/>
    </location>
</feature>
<feature type="region of interest" description="Disordered" evidence="1">
    <location>
        <begin position="300"/>
        <end position="355"/>
    </location>
</feature>
<reference evidence="3" key="5">
    <citation type="submission" date="2025-09" db="UniProtKB">
        <authorList>
            <consortium name="Ensembl"/>
        </authorList>
    </citation>
    <scope>IDENTIFICATION</scope>
</reference>
<sequence>MTWRGPFPASVLLVLTLQLLCPWPSTAASLAPHNGSVRAVTGVQDRAAFPRDVNGSEEQERGKHLQVRSLPMTHPNMDTDNQVDPFRDMDAKALATILLQALKIDDEKTGEREGEREAGSLSLSNPSMWREADKDSLVENVKSQTRSRESDPQRQVMAWAPEREDGGEVSPQSIEQMEAMLQELEKYSTATKRERSNTALRSAKTSRPISKQPEDSSMLGNMDDIEELVGGMEKDTDYNEEHEVMQEPAKRADKSVSRFQAGSLSRLGAGEPGPDKAEEEQIADITSDLLLQYLLKGGDMAEQEDSAKEKLTDGERKRSDEEWEEDVAEEKRSDEEGGDDDDDDGGDMDPQTIDRLIEISSKLHLPADDVIDIINDVEKKRKNSVEKMEPTRHHHTTPRDRIKPAPGRSDQRQKVYLPTRHRPEKPRHWSTSDMALQDLLGADNELDYGAMPLVYPRRFHLQQNLYPNYIRPRVYQPRHSTYRYQPSPSLLQNEDYYDDDQAQDKEEELENYIEKILLQHPEVFQ</sequence>
<accession>A0A4W3JEK0</accession>
<feature type="region of interest" description="Disordered" evidence="1">
    <location>
        <begin position="189"/>
        <end position="221"/>
    </location>
</feature>
<protein>
    <recommendedName>
        <fullName evidence="5">Neurosecretory protein VGF</fullName>
    </recommendedName>
</protein>
<dbReference type="GO" id="GO:0005184">
    <property type="term" value="F:neuropeptide hormone activity"/>
    <property type="evidence" value="ECO:0007669"/>
    <property type="project" value="InterPro"/>
</dbReference>
<reference evidence="3" key="4">
    <citation type="submission" date="2025-08" db="UniProtKB">
        <authorList>
            <consortium name="Ensembl"/>
        </authorList>
    </citation>
    <scope>IDENTIFICATION</scope>
</reference>
<dbReference type="Ensembl" id="ENSCMIT00000041327.1">
    <property type="protein sequence ID" value="ENSCMIP00000040752.1"/>
    <property type="gene ID" value="ENSCMIG00000016985.1"/>
</dbReference>
<keyword evidence="4" id="KW-1185">Reference proteome</keyword>
<dbReference type="InterPro" id="IPR026128">
    <property type="entry name" value="VGF"/>
</dbReference>